<proteinExistence type="predicted"/>
<accession>A0A944D8J1</accession>
<keyword evidence="3" id="KW-1185">Reference proteome</keyword>
<dbReference type="NCBIfam" id="TIGR03765">
    <property type="entry name" value="ICE_PFL_4695"/>
    <property type="match status" value="1"/>
</dbReference>
<reference evidence="3" key="1">
    <citation type="journal article" date="2022" name="ISME J.">
        <title>Genetic and phylogenetic analysis of dissimilatory iodate-reducing bacteria identifies potential niches across the world's oceans.</title>
        <authorList>
            <person name="Reyes-Umana V."/>
            <person name="Henning Z."/>
            <person name="Lee K."/>
            <person name="Barnum T.P."/>
            <person name="Coates J.D."/>
        </authorList>
    </citation>
    <scope>NUCLEOTIDE SEQUENCE [LARGE SCALE GENOMIC DNA]</scope>
    <source>
        <strain evidence="3">IR12</strain>
    </source>
</reference>
<dbReference type="Pfam" id="PF11072">
    <property type="entry name" value="DUF2859"/>
    <property type="match status" value="1"/>
</dbReference>
<dbReference type="InterPro" id="IPR021300">
    <property type="entry name" value="Integr_conj_element_PFL4695"/>
</dbReference>
<dbReference type="AlphaFoldDB" id="A0A944D8J1"/>
<gene>
    <name evidence="2" type="ORF">I8J34_03965</name>
</gene>
<protein>
    <submittedName>
        <fullName evidence="2">Integrating conjugative element protein</fullName>
    </submittedName>
</protein>
<name>A0A944D8J1_DENI1</name>
<evidence type="ECO:0000313" key="3">
    <source>
        <dbReference type="Proteomes" id="UP000694660"/>
    </source>
</evidence>
<evidence type="ECO:0000256" key="1">
    <source>
        <dbReference type="SAM" id="MobiDB-lite"/>
    </source>
</evidence>
<dbReference type="EMBL" id="JAEKFT010000003">
    <property type="protein sequence ID" value="MBT0960321.1"/>
    <property type="molecule type" value="Genomic_DNA"/>
</dbReference>
<comment type="caution">
    <text evidence="2">The sequence shown here is derived from an EMBL/GenBank/DDBJ whole genome shotgun (WGS) entry which is preliminary data.</text>
</comment>
<dbReference type="Proteomes" id="UP000694660">
    <property type="component" value="Unassembled WGS sequence"/>
</dbReference>
<organism evidence="2 3">
    <name type="scientific">Denitromonas iodatirespirans</name>
    <dbReference type="NCBI Taxonomy" id="2795389"/>
    <lineage>
        <taxon>Bacteria</taxon>
        <taxon>Pseudomonadati</taxon>
        <taxon>Pseudomonadota</taxon>
        <taxon>Betaproteobacteria</taxon>
        <taxon>Rhodocyclales</taxon>
        <taxon>Zoogloeaceae</taxon>
        <taxon>Denitromonas</taxon>
    </lineage>
</organism>
<evidence type="ECO:0000313" key="2">
    <source>
        <dbReference type="EMBL" id="MBT0960321.1"/>
    </source>
</evidence>
<dbReference type="RefSeq" id="WP_214360073.1">
    <property type="nucleotide sequence ID" value="NZ_JAEKFT010000003.1"/>
</dbReference>
<sequence>MIAWLSALPLADAYAEAMPPSPEAPVVIFDGGGVPILDLINPETEDVPALSTVARAPMPVPAHVLVFPVVTRRGGPGTLAPNPQRPALPGGPGRPIAIVGDDTPSRAWLEANAARLREIGAAVMVVRVASEARFATLRVLADVPFAPASGDALLERLGVAVWPLLISADGEISQ</sequence>
<feature type="region of interest" description="Disordered" evidence="1">
    <location>
        <begin position="76"/>
        <end position="95"/>
    </location>
</feature>